<dbReference type="PROSITE" id="PS00798">
    <property type="entry name" value="ALDOKETO_REDUCTASE_1"/>
    <property type="match status" value="1"/>
</dbReference>
<evidence type="ECO:0000256" key="5">
    <source>
        <dbReference type="ARBA" id="ARBA00049485"/>
    </source>
</evidence>
<evidence type="ECO:0000256" key="1">
    <source>
        <dbReference type="ARBA" id="ARBA00012845"/>
    </source>
</evidence>
<dbReference type="Proteomes" id="UP000078343">
    <property type="component" value="Unassembled WGS sequence"/>
</dbReference>
<keyword evidence="6" id="KW-0732">Signal</keyword>
<proteinExistence type="predicted"/>
<evidence type="ECO:0000256" key="4">
    <source>
        <dbReference type="ARBA" id="ARBA00047534"/>
    </source>
</evidence>
<feature type="chain" id="PRO_5008098796" description="D-xylose reductase [NAD(P)H]" evidence="6">
    <location>
        <begin position="27"/>
        <end position="361"/>
    </location>
</feature>
<evidence type="ECO:0000256" key="6">
    <source>
        <dbReference type="SAM" id="SignalP"/>
    </source>
</evidence>
<dbReference type="GO" id="GO:0016491">
    <property type="term" value="F:oxidoreductase activity"/>
    <property type="evidence" value="ECO:0007669"/>
    <property type="project" value="UniProtKB-KW"/>
</dbReference>
<dbReference type="EMBL" id="LVYI01000001">
    <property type="protein sequence ID" value="OAP64309.1"/>
    <property type="molecule type" value="Genomic_DNA"/>
</dbReference>
<dbReference type="InterPro" id="IPR018170">
    <property type="entry name" value="Aldo/ket_reductase_CS"/>
</dbReference>
<comment type="function">
    <text evidence="3">Catalyzes the initial reaction in the xylose utilization pathway by reducing D-xylose into xylitol. Xylose is a major component of hemicelluloses such as xylan. Most fungi utilize D-xylose via three enzymatic reactions, xylose reductase (XR), xylitol dehydrogenase (XDH), and xylulokinase, to form xylulose 5-phosphate, which enters pentose phosphate pathway.</text>
</comment>
<dbReference type="Pfam" id="PF00248">
    <property type="entry name" value="Aldo_ket_red"/>
    <property type="match status" value="1"/>
</dbReference>
<comment type="catalytic activity">
    <reaction evidence="5">
        <text>xylitol + NAD(+) = D-xylose + NADH + H(+)</text>
        <dbReference type="Rhea" id="RHEA:27441"/>
        <dbReference type="ChEBI" id="CHEBI:15378"/>
        <dbReference type="ChEBI" id="CHEBI:17151"/>
        <dbReference type="ChEBI" id="CHEBI:53455"/>
        <dbReference type="ChEBI" id="CHEBI:57540"/>
        <dbReference type="ChEBI" id="CHEBI:57945"/>
        <dbReference type="EC" id="1.1.1.307"/>
    </reaction>
</comment>
<comment type="caution">
    <text evidence="8">The sequence shown here is derived from an EMBL/GenBank/DDBJ whole genome shotgun (WGS) entry which is preliminary data.</text>
</comment>
<dbReference type="InterPro" id="IPR020471">
    <property type="entry name" value="AKR"/>
</dbReference>
<dbReference type="OrthoDB" id="416253at2759"/>
<dbReference type="PRINTS" id="PR00069">
    <property type="entry name" value="ALDKETRDTASE"/>
</dbReference>
<dbReference type="PANTHER" id="PTHR11732">
    <property type="entry name" value="ALDO/KETO REDUCTASE"/>
    <property type="match status" value="1"/>
</dbReference>
<evidence type="ECO:0000256" key="3">
    <source>
        <dbReference type="ARBA" id="ARBA00025065"/>
    </source>
</evidence>
<evidence type="ECO:0000259" key="7">
    <source>
        <dbReference type="Pfam" id="PF00248"/>
    </source>
</evidence>
<gene>
    <name evidence="8" type="ORF">AYL99_00281</name>
</gene>
<protein>
    <recommendedName>
        <fullName evidence="1">D-xylose reductase [NAD(P)H]</fullName>
        <ecNumber evidence="1">1.1.1.307</ecNumber>
    </recommendedName>
</protein>
<dbReference type="EC" id="1.1.1.307" evidence="1"/>
<dbReference type="InterPro" id="IPR036812">
    <property type="entry name" value="NAD(P)_OxRdtase_dom_sf"/>
</dbReference>
<dbReference type="RefSeq" id="XP_018697676.1">
    <property type="nucleotide sequence ID" value="XM_018831797.1"/>
</dbReference>
<evidence type="ECO:0000313" key="9">
    <source>
        <dbReference type="Proteomes" id="UP000078343"/>
    </source>
</evidence>
<keyword evidence="2" id="KW-0560">Oxidoreductase</keyword>
<dbReference type="AlphaFoldDB" id="A0A178ZWW3"/>
<dbReference type="SUPFAM" id="SSF51430">
    <property type="entry name" value="NAD(P)-linked oxidoreductase"/>
    <property type="match status" value="1"/>
</dbReference>
<sequence length="361" mass="41109">MQPLLSPHLLAWCLLTTTLLLPASLADQIPFHRQQPLSTKGPIKEIPQVGLGLWNSKDEDASNAVEYAFEAGYRHLDSAAAYGNEDFVGRTLGNSSLSPHRHKYWITSKLWNTAHQPKHVRPALEKTLHDLQVPYLDLYLMHWPVAFLPGQKPGRTVVDQDTSVHDTWAAMEELVRANLTRHIGVSNFSPRQLDDLLARCDIRPWAHEFETHPYLQQQEFVDWHRKNNITVIAYSPLANMNPTYSDKYPDLPHVLDDPFWIDLAAEKNVTPAQAILAWGRQRGTVVIPKSVHRDRIEENLGSLKVSFTEKEMLKIAEQDKRSRFNNPSKSWGVELFEGLDDGSSRFMANEEVQACGRVGEN</sequence>
<feature type="signal peptide" evidence="6">
    <location>
        <begin position="1"/>
        <end position="26"/>
    </location>
</feature>
<comment type="catalytic activity">
    <reaction evidence="4">
        <text>xylitol + NADP(+) = D-xylose + NADPH + H(+)</text>
        <dbReference type="Rhea" id="RHEA:27445"/>
        <dbReference type="ChEBI" id="CHEBI:15378"/>
        <dbReference type="ChEBI" id="CHEBI:17151"/>
        <dbReference type="ChEBI" id="CHEBI:53455"/>
        <dbReference type="ChEBI" id="CHEBI:57783"/>
        <dbReference type="ChEBI" id="CHEBI:58349"/>
        <dbReference type="EC" id="1.1.1.307"/>
    </reaction>
</comment>
<evidence type="ECO:0000313" key="8">
    <source>
        <dbReference type="EMBL" id="OAP64309.1"/>
    </source>
</evidence>
<feature type="domain" description="NADP-dependent oxidoreductase" evidence="7">
    <location>
        <begin position="50"/>
        <end position="317"/>
    </location>
</feature>
<dbReference type="GeneID" id="30004451"/>
<reference evidence="8 9" key="1">
    <citation type="submission" date="2016-04" db="EMBL/GenBank/DDBJ databases">
        <title>Draft genome of Fonsecaea erecta CBS 125763.</title>
        <authorList>
            <person name="Weiss V.A."/>
            <person name="Vicente V.A."/>
            <person name="Raittz R.T."/>
            <person name="Moreno L.F."/>
            <person name="De Souza E.M."/>
            <person name="Pedrosa F.O."/>
            <person name="Steffens M.B."/>
            <person name="Faoro H."/>
            <person name="Tadra-Sfeir M.Z."/>
            <person name="Najafzadeh M.J."/>
            <person name="Felipe M.S."/>
            <person name="Teixeira M."/>
            <person name="Sun J."/>
            <person name="Xi L."/>
            <person name="Gomes R."/>
            <person name="De Azevedo C.M."/>
            <person name="Salgado C.G."/>
            <person name="Da Silva M.B."/>
            <person name="Nascimento M.F."/>
            <person name="Queiroz-Telles F."/>
            <person name="Attili D.S."/>
            <person name="Gorbushina A."/>
        </authorList>
    </citation>
    <scope>NUCLEOTIDE SEQUENCE [LARGE SCALE GENOMIC DNA]</scope>
    <source>
        <strain evidence="8 9">CBS 125763</strain>
    </source>
</reference>
<dbReference type="STRING" id="1367422.A0A178ZWW3"/>
<accession>A0A178ZWW3</accession>
<dbReference type="PROSITE" id="PS00062">
    <property type="entry name" value="ALDOKETO_REDUCTASE_2"/>
    <property type="match status" value="1"/>
</dbReference>
<keyword evidence="9" id="KW-1185">Reference proteome</keyword>
<organism evidence="8 9">
    <name type="scientific">Fonsecaea erecta</name>
    <dbReference type="NCBI Taxonomy" id="1367422"/>
    <lineage>
        <taxon>Eukaryota</taxon>
        <taxon>Fungi</taxon>
        <taxon>Dikarya</taxon>
        <taxon>Ascomycota</taxon>
        <taxon>Pezizomycotina</taxon>
        <taxon>Eurotiomycetes</taxon>
        <taxon>Chaetothyriomycetidae</taxon>
        <taxon>Chaetothyriales</taxon>
        <taxon>Herpotrichiellaceae</taxon>
        <taxon>Fonsecaea</taxon>
    </lineage>
</organism>
<dbReference type="InterPro" id="IPR023210">
    <property type="entry name" value="NADP_OxRdtase_dom"/>
</dbReference>
<name>A0A178ZWW3_9EURO</name>
<dbReference type="Gene3D" id="3.20.20.100">
    <property type="entry name" value="NADP-dependent oxidoreductase domain"/>
    <property type="match status" value="1"/>
</dbReference>
<evidence type="ECO:0000256" key="2">
    <source>
        <dbReference type="ARBA" id="ARBA00023002"/>
    </source>
</evidence>